<dbReference type="Pfam" id="PF13920">
    <property type="entry name" value="zf-C3HC4_3"/>
    <property type="match status" value="1"/>
</dbReference>
<keyword evidence="5" id="KW-0862">Zinc</keyword>
<evidence type="ECO:0000256" key="10">
    <source>
        <dbReference type="SAM" id="MobiDB-lite"/>
    </source>
</evidence>
<evidence type="ECO:0000259" key="11">
    <source>
        <dbReference type="PROSITE" id="PS50089"/>
    </source>
</evidence>
<dbReference type="KEGG" id="soy:115876385"/>
<dbReference type="InterPro" id="IPR013083">
    <property type="entry name" value="Znf_RING/FYVE/PHD"/>
</dbReference>
<dbReference type="GO" id="GO:0004842">
    <property type="term" value="F:ubiquitin-protein transferase activity"/>
    <property type="evidence" value="ECO:0007669"/>
    <property type="project" value="TreeGrafter"/>
</dbReference>
<proteinExistence type="predicted"/>
<feature type="region of interest" description="Disordered" evidence="10">
    <location>
        <begin position="1037"/>
        <end position="1062"/>
    </location>
</feature>
<dbReference type="InterPro" id="IPR001841">
    <property type="entry name" value="Znf_RING"/>
</dbReference>
<comment type="subcellular location">
    <subcellularLocation>
        <location evidence="1">Nucleus</location>
    </subcellularLocation>
</comment>
<feature type="domain" description="RING-type" evidence="11">
    <location>
        <begin position="22"/>
        <end position="57"/>
    </location>
</feature>
<dbReference type="GO" id="GO:0070531">
    <property type="term" value="C:BRCA1-A complex"/>
    <property type="evidence" value="ECO:0007669"/>
    <property type="project" value="TreeGrafter"/>
</dbReference>
<dbReference type="InterPro" id="IPR036420">
    <property type="entry name" value="BRCT_dom_sf"/>
</dbReference>
<keyword evidence="4 8" id="KW-0479">Metal-binding</keyword>
<gene>
    <name evidence="14" type="primary">LOC115876385</name>
</gene>
<evidence type="ECO:0000256" key="5">
    <source>
        <dbReference type="ARBA" id="ARBA00022833"/>
    </source>
</evidence>
<feature type="domain" description="BRCT" evidence="12">
    <location>
        <begin position="1260"/>
        <end position="1322"/>
    </location>
</feature>
<feature type="region of interest" description="Disordered" evidence="10">
    <location>
        <begin position="353"/>
        <end position="413"/>
    </location>
</feature>
<dbReference type="SUPFAM" id="SSF57850">
    <property type="entry name" value="RING/U-box"/>
    <property type="match status" value="1"/>
</dbReference>
<dbReference type="Gene3D" id="3.30.40.10">
    <property type="entry name" value="Zinc/RING finger domain, C3HC4 (zinc finger)"/>
    <property type="match status" value="1"/>
</dbReference>
<keyword evidence="7" id="KW-0539">Nucleus</keyword>
<accession>A0A6J2XAK9</accession>
<keyword evidence="3" id="KW-0227">DNA damage</keyword>
<dbReference type="PANTHER" id="PTHR13763">
    <property type="entry name" value="BREAST CANCER TYPE 1 SUSCEPTIBILITY PROTEIN BRCA1"/>
    <property type="match status" value="1"/>
</dbReference>
<evidence type="ECO:0000256" key="2">
    <source>
        <dbReference type="ARBA" id="ARBA00022737"/>
    </source>
</evidence>
<evidence type="ECO:0000256" key="3">
    <source>
        <dbReference type="ARBA" id="ARBA00022763"/>
    </source>
</evidence>
<evidence type="ECO:0000259" key="12">
    <source>
        <dbReference type="PROSITE" id="PS50172"/>
    </source>
</evidence>
<dbReference type="GO" id="GO:0045944">
    <property type="term" value="P:positive regulation of transcription by RNA polymerase II"/>
    <property type="evidence" value="ECO:0007669"/>
    <property type="project" value="TreeGrafter"/>
</dbReference>
<dbReference type="SMART" id="SM00184">
    <property type="entry name" value="RING"/>
    <property type="match status" value="1"/>
</dbReference>
<evidence type="ECO:0000256" key="9">
    <source>
        <dbReference type="SAM" id="Coils"/>
    </source>
</evidence>
<reference evidence="14" key="1">
    <citation type="submission" date="2025-08" db="UniProtKB">
        <authorList>
            <consortium name="RefSeq"/>
        </authorList>
    </citation>
    <scope>IDENTIFICATION</scope>
    <source>
        <tissue evidence="14">Gonads</tissue>
    </source>
</reference>
<dbReference type="Proteomes" id="UP000504635">
    <property type="component" value="Unplaced"/>
</dbReference>
<dbReference type="GO" id="GO:0008270">
    <property type="term" value="F:zinc ion binding"/>
    <property type="evidence" value="ECO:0007669"/>
    <property type="project" value="UniProtKB-KW"/>
</dbReference>
<dbReference type="InParanoid" id="A0A6J2XAK9"/>
<dbReference type="InterPro" id="IPR001357">
    <property type="entry name" value="BRCT_dom"/>
</dbReference>
<dbReference type="PANTHER" id="PTHR13763:SF0">
    <property type="entry name" value="BREAST CANCER TYPE 1 SUSCEPTIBILITY PROTEIN"/>
    <property type="match status" value="1"/>
</dbReference>
<dbReference type="PROSITE" id="PS50089">
    <property type="entry name" value="ZF_RING_2"/>
    <property type="match status" value="1"/>
</dbReference>
<dbReference type="Gene3D" id="3.40.50.10190">
    <property type="entry name" value="BRCT domain"/>
    <property type="match status" value="2"/>
</dbReference>
<dbReference type="SUPFAM" id="SSF52113">
    <property type="entry name" value="BRCT domain"/>
    <property type="match status" value="2"/>
</dbReference>
<evidence type="ECO:0000256" key="1">
    <source>
        <dbReference type="ARBA" id="ARBA00004123"/>
    </source>
</evidence>
<evidence type="ECO:0000256" key="6">
    <source>
        <dbReference type="ARBA" id="ARBA00023204"/>
    </source>
</evidence>
<keyword evidence="4 8" id="KW-0863">Zinc-finger</keyword>
<dbReference type="GO" id="GO:0031436">
    <property type="term" value="C:BRCA1-BARD1 complex"/>
    <property type="evidence" value="ECO:0007669"/>
    <property type="project" value="TreeGrafter"/>
</dbReference>
<organism evidence="13 14">
    <name type="scientific">Sitophilus oryzae</name>
    <name type="common">Rice weevil</name>
    <name type="synonym">Curculio oryzae</name>
    <dbReference type="NCBI Taxonomy" id="7048"/>
    <lineage>
        <taxon>Eukaryota</taxon>
        <taxon>Metazoa</taxon>
        <taxon>Ecdysozoa</taxon>
        <taxon>Arthropoda</taxon>
        <taxon>Hexapoda</taxon>
        <taxon>Insecta</taxon>
        <taxon>Pterygota</taxon>
        <taxon>Neoptera</taxon>
        <taxon>Endopterygota</taxon>
        <taxon>Coleoptera</taxon>
        <taxon>Polyphaga</taxon>
        <taxon>Cucujiformia</taxon>
        <taxon>Curculionidae</taxon>
        <taxon>Dryophthorinae</taxon>
        <taxon>Sitophilus</taxon>
    </lineage>
</organism>
<feature type="domain" description="BRCT" evidence="12">
    <location>
        <begin position="1339"/>
        <end position="1438"/>
    </location>
</feature>
<evidence type="ECO:0000313" key="13">
    <source>
        <dbReference type="Proteomes" id="UP000504635"/>
    </source>
</evidence>
<evidence type="ECO:0000313" key="14">
    <source>
        <dbReference type="RefSeq" id="XP_030747995.1"/>
    </source>
</evidence>
<evidence type="ECO:0000256" key="4">
    <source>
        <dbReference type="ARBA" id="ARBA00022771"/>
    </source>
</evidence>
<dbReference type="SMART" id="SM00292">
    <property type="entry name" value="BRCT"/>
    <property type="match status" value="2"/>
</dbReference>
<feature type="compositionally biased region" description="Basic residues" evidence="10">
    <location>
        <begin position="356"/>
        <end position="374"/>
    </location>
</feature>
<dbReference type="GeneID" id="115876385"/>
<keyword evidence="13" id="KW-1185">Reference proteome</keyword>
<dbReference type="RefSeq" id="XP_030747995.1">
    <property type="nucleotide sequence ID" value="XM_030892135.1"/>
</dbReference>
<keyword evidence="2" id="KW-0677">Repeat</keyword>
<evidence type="ECO:0000256" key="7">
    <source>
        <dbReference type="ARBA" id="ARBA00023242"/>
    </source>
</evidence>
<evidence type="ECO:0000256" key="8">
    <source>
        <dbReference type="PROSITE-ProRule" id="PRU00175"/>
    </source>
</evidence>
<feature type="region of interest" description="Disordered" evidence="10">
    <location>
        <begin position="1086"/>
        <end position="1106"/>
    </location>
</feature>
<dbReference type="OrthoDB" id="6105938at2759"/>
<dbReference type="PROSITE" id="PS50172">
    <property type="entry name" value="BRCT"/>
    <property type="match status" value="2"/>
</dbReference>
<feature type="coiled-coil region" evidence="9">
    <location>
        <begin position="821"/>
        <end position="848"/>
    </location>
</feature>
<keyword evidence="9" id="KW-0175">Coiled coil</keyword>
<sequence length="1469" mass="166968">MDSEELLKLSNIIIDLKKKVKCSVCYDYVQDVVETECGHLFCRECFGKQTVLCPVCKAVISRRRSIYKDEFLNSLSRFVNETCQLIKEKYTYDVEEIEKVNSNQLEKIIETAPNNIYIIPSDDDIPRNKKEPVEDAFDKLISNKRKCYTNKNKLSTREEILDFDNCETRSKVVNWLKENKQKLDILTQNKSELKSNDHFEIPSVSQVGRKVVKNNRSKGRTQSLSIADEAEDKILRRYQSLSQSLGDIDNYNIEEVQSEELMKQVERKVLQDMLEDQCLVNLENIAKQTEVAKNIFNKDKKAQTTKNVSPNFSNAGSASGWDRIGNVKKSLRTIKKEPKKLKIVLQDINSSIKDNKGKRPLRKSTAKSNAKNRKWPVEEKENPIHIIEGNAKQKDQKERHTHNRTKSNSNNIDKCTKENMVNHQKSRAKQCLVIEDCNQDISEQNGDKNVCNLEEDLNDDIFSMATQKTSNDSNIIDNIYVVPVSKHMTNITTIAIALSDNLDNCMKHVKNFDGDSLLHCFSNLKTYVDKIQQLKIEQNNEKAVQTSRIDGVIKCDAYTQTNKFSYLNKTVQTRVVQMHSMGLQTSCSLKHVETQTEENKTNEDIDNLIIGSSEEKMDVEESIKPIDNNMEEFTTVNTSKSNNVNVTNEANMAYNSPKTFSKIDSSQHQHSLNSLLVCTLNSAKSKKSQRQVNKKLFEDMSSSRKFKRIREVNPDSDSDDGTNPSKRKFVKDDLTVEFLDTENVKESDDLVTEDDDNIDYDKYLKEVMEKYGSPTKNIKTCAAKTPEKQPENCTKSALQKSQKRKIDTQQFSSGNGIFTGNTQFEENMDKIEKEIHQYEELQKSVNTESDLILGTPTVLHDSKKLKLLNFKSKGTKAVSEEAIETTSTGCVLSKKSAGDKKVLNTKRSQHGTSTQDALNILEELKNDDSFFDENEENNLQSEVTIKNRGSLKTGIESHTKSGKMSATSHDIDEILADLERDDDKEVEAELENISFTAEARKLEKREQNGDKISILQDIKIQDKVKNKTEQIGIDIIDSSGESDDDICETTPQKEKKRPSFNRSSNVDEIIQINDTTIEPLDICLPPPPGFEDDGRSKSTSPSQREFAVDASLTPDQLFLEDQITAQLDEIQPSGIIKSGKHKNKLLSQEIKEKFGNLAAEIIDDEMFSPIAKPTMNIRNVRLSSNTPLVNTPLVNTPRLTNKKPSILTSTPNQKSILNYLKQTESKSPTKKSKPCIMFSRIQNKELKNVFKQLEMRKMISVSGSFQSQVTHLIVAVDEMGRLKGHTAKFLLAVAAGIWVVRYDWAIECLKANKIVPEDPYEALDVSGIPGPQKSRLTRNSNPLFQEYSFFNAPPFTTLSVKDVEDVVRMLDGEIVDKLEDLTNDNGRIKLIITDSSATEEVEKFDDWLDNFKTATVDIEWFIKCVAEYQIISFRPFLMCSDEKIFDLNYPQALTQSVPFSFTETCGETM</sequence>
<keyword evidence="6" id="KW-0234">DNA repair</keyword>
<dbReference type="InterPro" id="IPR031099">
    <property type="entry name" value="BRCA1-associated"/>
</dbReference>
<name>A0A6J2XAK9_SITOR</name>
<protein>
    <submittedName>
        <fullName evidence="14">Uncharacterized protein LOC115876385 isoform X1</fullName>
    </submittedName>
</protein>
<dbReference type="GO" id="GO:0000724">
    <property type="term" value="P:double-strand break repair via homologous recombination"/>
    <property type="evidence" value="ECO:0007669"/>
    <property type="project" value="TreeGrafter"/>
</dbReference>